<keyword evidence="2" id="KW-0418">Kinase</keyword>
<dbReference type="InterPro" id="IPR011009">
    <property type="entry name" value="Kinase-like_dom_sf"/>
</dbReference>
<name>A0A1E3AQH4_9FIRM</name>
<dbReference type="Proteomes" id="UP000095003">
    <property type="component" value="Unassembled WGS sequence"/>
</dbReference>
<proteinExistence type="predicted"/>
<organism evidence="2 3">
    <name type="scientific">Eisenbergiella tayi</name>
    <dbReference type="NCBI Taxonomy" id="1432052"/>
    <lineage>
        <taxon>Bacteria</taxon>
        <taxon>Bacillati</taxon>
        <taxon>Bacillota</taxon>
        <taxon>Clostridia</taxon>
        <taxon>Lachnospirales</taxon>
        <taxon>Lachnospiraceae</taxon>
        <taxon>Eisenbergiella</taxon>
    </lineage>
</organism>
<dbReference type="InterPro" id="IPR000719">
    <property type="entry name" value="Prot_kinase_dom"/>
</dbReference>
<dbReference type="AlphaFoldDB" id="A0A1E3AQH4"/>
<keyword evidence="2" id="KW-0808">Transferase</keyword>
<dbReference type="EMBL" id="MCGI01000003">
    <property type="protein sequence ID" value="ODM10962.1"/>
    <property type="molecule type" value="Genomic_DNA"/>
</dbReference>
<dbReference type="GO" id="GO:0005524">
    <property type="term" value="F:ATP binding"/>
    <property type="evidence" value="ECO:0007669"/>
    <property type="project" value="InterPro"/>
</dbReference>
<protein>
    <submittedName>
        <fullName evidence="2">Protein kinase domain protein</fullName>
    </submittedName>
</protein>
<reference evidence="2 3" key="1">
    <citation type="submission" date="2016-07" db="EMBL/GenBank/DDBJ databases">
        <title>Characterization of isolates of Eisenbergiella tayi derived from blood cultures, using whole genome sequencing.</title>
        <authorList>
            <person name="Burdz T."/>
            <person name="Wiebe D."/>
            <person name="Huynh C."/>
            <person name="Bernard K."/>
        </authorList>
    </citation>
    <scope>NUCLEOTIDE SEQUENCE [LARGE SCALE GENOMIC DNA]</scope>
    <source>
        <strain evidence="2 3">NML 120489</strain>
    </source>
</reference>
<dbReference type="RefSeq" id="WP_069157674.1">
    <property type="nucleotide sequence ID" value="NZ_DBGDOY010000022.1"/>
</dbReference>
<dbReference type="Gene3D" id="1.10.510.10">
    <property type="entry name" value="Transferase(Phosphotransferase) domain 1"/>
    <property type="match status" value="1"/>
</dbReference>
<feature type="domain" description="Protein kinase" evidence="1">
    <location>
        <begin position="181"/>
        <end position="464"/>
    </location>
</feature>
<sequence>MVYITIEDEKIPVSNFAFLYDITQNEELFKRFYDAEKNLKVDYMDFAHKIRVAFEAFALEEEVKRRKRQEAYKEFQIDIIKEKIVLEIKEPASLLNYKNIIIELCQNREIDFANMLLKYSFIKNIISEDNVRRKLKSFIRFLYAFGSESSHENVSINRKYIANRENCLKVAGAFHDFLCIYYYVDKKYDSTLIPVRDYVPVPNPVVEKMGLSLENGKHLFIKEHRNKISFYIFSNDAEGISRGQRRDIDTINKLWEENFEDPANIIRQTENISSSNGDYRFQVYSLPSKPLKLTSEFVNHLSIDDKLDIIKGICRGIESIHSYETKLYHRNISPEAFYIFQIRDKYKALLARFDCTKDSANADFTVFQNVEKKVLNQNTNKYFAPEVLATNMKLEIEWEKADIYSLAKTILFIITGEIILDSDYANVIDKYDIGEELKIILLEMIDKEPKNRPQLCELMNVLLH</sequence>
<evidence type="ECO:0000259" key="1">
    <source>
        <dbReference type="PROSITE" id="PS50011"/>
    </source>
</evidence>
<dbReference type="SMART" id="SM00220">
    <property type="entry name" value="S_TKc"/>
    <property type="match status" value="1"/>
</dbReference>
<evidence type="ECO:0000313" key="3">
    <source>
        <dbReference type="Proteomes" id="UP000095003"/>
    </source>
</evidence>
<gene>
    <name evidence="2" type="ORF">BEH84_03391</name>
</gene>
<accession>A0A1E3AQH4</accession>
<dbReference type="PROSITE" id="PS50011">
    <property type="entry name" value="PROTEIN_KINASE_DOM"/>
    <property type="match status" value="1"/>
</dbReference>
<dbReference type="GO" id="GO:0004672">
    <property type="term" value="F:protein kinase activity"/>
    <property type="evidence" value="ECO:0007669"/>
    <property type="project" value="InterPro"/>
</dbReference>
<comment type="caution">
    <text evidence="2">The sequence shown here is derived from an EMBL/GenBank/DDBJ whole genome shotgun (WGS) entry which is preliminary data.</text>
</comment>
<evidence type="ECO:0000313" key="2">
    <source>
        <dbReference type="EMBL" id="ODM10962.1"/>
    </source>
</evidence>
<dbReference type="SUPFAM" id="SSF56112">
    <property type="entry name" value="Protein kinase-like (PK-like)"/>
    <property type="match status" value="1"/>
</dbReference>